<keyword evidence="1" id="KW-0175">Coiled coil</keyword>
<dbReference type="Proteomes" id="UP001408356">
    <property type="component" value="Unassembled WGS sequence"/>
</dbReference>
<reference evidence="3 4" key="1">
    <citation type="journal article" date="2024" name="J. Plant Pathol.">
        <title>Sequence and assembly of the genome of Seiridium unicorne, isolate CBS 538.82, causal agent of cypress canker disease.</title>
        <authorList>
            <person name="Scali E."/>
            <person name="Rocca G.D."/>
            <person name="Danti R."/>
            <person name="Garbelotto M."/>
            <person name="Barberini S."/>
            <person name="Baroncelli R."/>
            <person name="Emiliani G."/>
        </authorList>
    </citation>
    <scope>NUCLEOTIDE SEQUENCE [LARGE SCALE GENOMIC DNA]</scope>
    <source>
        <strain evidence="3 4">BM-138-508</strain>
    </source>
</reference>
<sequence length="257" mass="28618">MAPPNIYQYKRYHVTTGNLSGLRPNQILPVCAHGNTALQSSCHLGTPRIITNLTEGATKNTAIDVDDDSDDRHDTGTPFSRESSRTLDFESPAPESSAAAIKLVSNELSIPSIFENSGATTNQRQKNDNAPIRMEDRELTNRIANTLKRSEDAVSSLELEDEDAFEAEFEKQYEKAEKVMAILSQELLELFREAVLKRRQIFGERTTGVLMEYKAGGPSSKNATANPYGTDMRKVDIARDSRPKNTAVRDWSFGIFD</sequence>
<dbReference type="EMBL" id="JARVKF010000001">
    <property type="protein sequence ID" value="KAK9426605.1"/>
    <property type="molecule type" value="Genomic_DNA"/>
</dbReference>
<feature type="region of interest" description="Disordered" evidence="2">
    <location>
        <begin position="61"/>
        <end position="92"/>
    </location>
</feature>
<gene>
    <name evidence="3" type="ORF">SUNI508_00132</name>
</gene>
<evidence type="ECO:0000313" key="4">
    <source>
        <dbReference type="Proteomes" id="UP001408356"/>
    </source>
</evidence>
<feature type="coiled-coil region" evidence="1">
    <location>
        <begin position="166"/>
        <end position="193"/>
    </location>
</feature>
<comment type="caution">
    <text evidence="3">The sequence shown here is derived from an EMBL/GenBank/DDBJ whole genome shotgun (WGS) entry which is preliminary data.</text>
</comment>
<keyword evidence="4" id="KW-1185">Reference proteome</keyword>
<organism evidence="3 4">
    <name type="scientific">Seiridium unicorne</name>
    <dbReference type="NCBI Taxonomy" id="138068"/>
    <lineage>
        <taxon>Eukaryota</taxon>
        <taxon>Fungi</taxon>
        <taxon>Dikarya</taxon>
        <taxon>Ascomycota</taxon>
        <taxon>Pezizomycotina</taxon>
        <taxon>Sordariomycetes</taxon>
        <taxon>Xylariomycetidae</taxon>
        <taxon>Amphisphaeriales</taxon>
        <taxon>Sporocadaceae</taxon>
        <taxon>Seiridium</taxon>
    </lineage>
</organism>
<accession>A0ABR2VI34</accession>
<evidence type="ECO:0000313" key="3">
    <source>
        <dbReference type="EMBL" id="KAK9426605.1"/>
    </source>
</evidence>
<name>A0ABR2VI34_9PEZI</name>
<proteinExistence type="predicted"/>
<evidence type="ECO:0000256" key="1">
    <source>
        <dbReference type="SAM" id="Coils"/>
    </source>
</evidence>
<protein>
    <submittedName>
        <fullName evidence="3">Uncharacterized protein</fullName>
    </submittedName>
</protein>
<evidence type="ECO:0000256" key="2">
    <source>
        <dbReference type="SAM" id="MobiDB-lite"/>
    </source>
</evidence>